<dbReference type="GO" id="GO:0006412">
    <property type="term" value="P:translation"/>
    <property type="evidence" value="ECO:0007669"/>
    <property type="project" value="UniProtKB-UniRule"/>
</dbReference>
<dbReference type="NCBIfam" id="NF004363">
    <property type="entry name" value="PRK05738.2-4"/>
    <property type="match status" value="1"/>
</dbReference>
<evidence type="ECO:0000256" key="5">
    <source>
        <dbReference type="ARBA" id="ARBA00023274"/>
    </source>
</evidence>
<dbReference type="GO" id="GO:0019843">
    <property type="term" value="F:rRNA binding"/>
    <property type="evidence" value="ECO:0007669"/>
    <property type="project" value="UniProtKB-UniRule"/>
</dbReference>
<dbReference type="EMBL" id="KT007068">
    <property type="protein sequence ID" value="AKQ05276.1"/>
    <property type="molecule type" value="Genomic_DNA"/>
</dbReference>
<organism evidence="8">
    <name type="scientific">uncultured Nitrospirae bacterium Rifle_16ft_4_minimus_28768</name>
    <dbReference type="NCBI Taxonomy" id="1665129"/>
    <lineage>
        <taxon>Bacteria</taxon>
        <taxon>Pseudomonadati</taxon>
        <taxon>Nitrospirota</taxon>
        <taxon>environmental samples</taxon>
    </lineage>
</organism>
<dbReference type="GO" id="GO:0005840">
    <property type="term" value="C:ribosome"/>
    <property type="evidence" value="ECO:0007669"/>
    <property type="project" value="UniProtKB-KW"/>
</dbReference>
<sequence length="97" mass="11045">MNIDIHDIISYPIITERSTELREGMNKVLFIVNPNANKIQIKRAVEELLKVKVEKVNLINMPEKKKKLGKFEGIKSGKKKAVVTLKQGEKLEIFEGA</sequence>
<protein>
    <recommendedName>
        <fullName evidence="6">Large ribosomal subunit protein uL23</fullName>
    </recommendedName>
</protein>
<dbReference type="InterPro" id="IPR001014">
    <property type="entry name" value="Ribosomal_uL23_CS"/>
</dbReference>
<comment type="similarity">
    <text evidence="1 6 7">Belongs to the universal ribosomal protein uL23 family.</text>
</comment>
<name>A0A0H4TB95_9BACT</name>
<keyword evidence="2 6" id="KW-0699">rRNA-binding</keyword>
<comment type="function">
    <text evidence="6">One of the early assembly proteins it binds 23S rRNA. One of the proteins that surrounds the polypeptide exit tunnel on the outside of the ribosome. Forms the main docking site for trigger factor binding to the ribosome.</text>
</comment>
<dbReference type="GO" id="GO:1990904">
    <property type="term" value="C:ribonucleoprotein complex"/>
    <property type="evidence" value="ECO:0007669"/>
    <property type="project" value="UniProtKB-KW"/>
</dbReference>
<evidence type="ECO:0000256" key="1">
    <source>
        <dbReference type="ARBA" id="ARBA00006700"/>
    </source>
</evidence>
<keyword evidence="4 6" id="KW-0689">Ribosomal protein</keyword>
<dbReference type="InterPro" id="IPR012678">
    <property type="entry name" value="Ribosomal_uL23/eL15/eS24_sf"/>
</dbReference>
<reference evidence="8" key="1">
    <citation type="journal article" date="2015" name="ISME J.">
        <title>Aquifer environment selects for microbial species cohorts in sediment and groundwater.</title>
        <authorList>
            <person name="Hug L.A."/>
            <person name="Thomas B.C."/>
            <person name="Brown C.T."/>
            <person name="Frischkorn K.R."/>
            <person name="Williams K.H."/>
            <person name="Tringe S.G."/>
            <person name="Banfield J.F."/>
        </authorList>
    </citation>
    <scope>NUCLEOTIDE SEQUENCE</scope>
</reference>
<dbReference type="HAMAP" id="MF_01369_B">
    <property type="entry name" value="Ribosomal_uL23_B"/>
    <property type="match status" value="1"/>
</dbReference>
<dbReference type="InterPro" id="IPR012677">
    <property type="entry name" value="Nucleotide-bd_a/b_plait_sf"/>
</dbReference>
<gene>
    <name evidence="6 8" type="primary">rplW</name>
</gene>
<accession>A0A0H4TB95</accession>
<dbReference type="AlphaFoldDB" id="A0A0H4TB95"/>
<dbReference type="InterPro" id="IPR013025">
    <property type="entry name" value="Ribosomal_uL23-like"/>
</dbReference>
<proteinExistence type="inferred from homology"/>
<evidence type="ECO:0000256" key="7">
    <source>
        <dbReference type="RuleBase" id="RU003934"/>
    </source>
</evidence>
<evidence type="ECO:0000256" key="2">
    <source>
        <dbReference type="ARBA" id="ARBA00022730"/>
    </source>
</evidence>
<dbReference type="PANTHER" id="PTHR11620">
    <property type="entry name" value="60S RIBOSOMAL PROTEIN L23A"/>
    <property type="match status" value="1"/>
</dbReference>
<dbReference type="FunFam" id="3.30.70.330:FF:000001">
    <property type="entry name" value="50S ribosomal protein L23"/>
    <property type="match status" value="1"/>
</dbReference>
<comment type="subunit">
    <text evidence="6">Part of the 50S ribosomal subunit. Contacts protein L29, and trigger factor when it is bound to the ribosome.</text>
</comment>
<dbReference type="Gene3D" id="3.30.70.330">
    <property type="match status" value="1"/>
</dbReference>
<evidence type="ECO:0000256" key="3">
    <source>
        <dbReference type="ARBA" id="ARBA00022884"/>
    </source>
</evidence>
<dbReference type="GO" id="GO:0003735">
    <property type="term" value="F:structural constituent of ribosome"/>
    <property type="evidence" value="ECO:0007669"/>
    <property type="project" value="InterPro"/>
</dbReference>
<dbReference type="PROSITE" id="PS00050">
    <property type="entry name" value="RIBOSOMAL_L23"/>
    <property type="match status" value="1"/>
</dbReference>
<keyword evidence="3 6" id="KW-0694">RNA-binding</keyword>
<evidence type="ECO:0000313" key="8">
    <source>
        <dbReference type="EMBL" id="AKQ05276.1"/>
    </source>
</evidence>
<evidence type="ECO:0000256" key="6">
    <source>
        <dbReference type="HAMAP-Rule" id="MF_01369"/>
    </source>
</evidence>
<evidence type="ECO:0000256" key="4">
    <source>
        <dbReference type="ARBA" id="ARBA00022980"/>
    </source>
</evidence>
<keyword evidence="5 6" id="KW-0687">Ribonucleoprotein</keyword>
<dbReference type="SUPFAM" id="SSF54189">
    <property type="entry name" value="Ribosomal proteins S24e, L23 and L15e"/>
    <property type="match status" value="1"/>
</dbReference>
<dbReference type="Pfam" id="PF00276">
    <property type="entry name" value="Ribosomal_L23"/>
    <property type="match status" value="1"/>
</dbReference>